<gene>
    <name evidence="1" type="ORF">SCUCBS95973_009674</name>
</gene>
<evidence type="ECO:0000313" key="2">
    <source>
        <dbReference type="Proteomes" id="UP001642405"/>
    </source>
</evidence>
<sequence>MTEVINDDELPSQDPDAFAQGLQQMDHQFHQSPEYMKPSWYNVGGVGYFGTDQ</sequence>
<name>A0ABP0CX30_9PEZI</name>
<accession>A0ABP0CX30</accession>
<reference evidence="1 2" key="1">
    <citation type="submission" date="2024-01" db="EMBL/GenBank/DDBJ databases">
        <authorList>
            <person name="Allen C."/>
            <person name="Tagirdzhanova G."/>
        </authorList>
    </citation>
    <scope>NUCLEOTIDE SEQUENCE [LARGE SCALE GENOMIC DNA]</scope>
</reference>
<dbReference type="Proteomes" id="UP001642405">
    <property type="component" value="Unassembled WGS sequence"/>
</dbReference>
<protein>
    <submittedName>
        <fullName evidence="1">Uncharacterized protein</fullName>
    </submittedName>
</protein>
<evidence type="ECO:0000313" key="1">
    <source>
        <dbReference type="EMBL" id="CAK7236633.1"/>
    </source>
</evidence>
<dbReference type="EMBL" id="CAWUHB010000119">
    <property type="protein sequence ID" value="CAK7236633.1"/>
    <property type="molecule type" value="Genomic_DNA"/>
</dbReference>
<organism evidence="1 2">
    <name type="scientific">Sporothrix curviconia</name>
    <dbReference type="NCBI Taxonomy" id="1260050"/>
    <lineage>
        <taxon>Eukaryota</taxon>
        <taxon>Fungi</taxon>
        <taxon>Dikarya</taxon>
        <taxon>Ascomycota</taxon>
        <taxon>Pezizomycotina</taxon>
        <taxon>Sordariomycetes</taxon>
        <taxon>Sordariomycetidae</taxon>
        <taxon>Ophiostomatales</taxon>
        <taxon>Ophiostomataceae</taxon>
        <taxon>Sporothrix</taxon>
    </lineage>
</organism>
<keyword evidence="2" id="KW-1185">Reference proteome</keyword>
<comment type="caution">
    <text evidence="1">The sequence shown here is derived from an EMBL/GenBank/DDBJ whole genome shotgun (WGS) entry which is preliminary data.</text>
</comment>
<proteinExistence type="predicted"/>